<evidence type="ECO:0000313" key="1">
    <source>
        <dbReference type="EMBL" id="GHF36761.1"/>
    </source>
</evidence>
<protein>
    <submittedName>
        <fullName evidence="2">Uncharacterized protein</fullName>
    </submittedName>
</protein>
<evidence type="ECO:0000313" key="4">
    <source>
        <dbReference type="Proteomes" id="UP000619376"/>
    </source>
</evidence>
<reference evidence="1" key="1">
    <citation type="journal article" date="2014" name="Int. J. Syst. Evol. Microbiol.">
        <title>Complete genome of a new Firmicutes species belonging to the dominant human colonic microbiota ('Ruminococcus bicirculans') reveals two chromosomes and a selective capacity to utilize plant glucans.</title>
        <authorList>
            <consortium name="NISC Comparative Sequencing Program"/>
            <person name="Wegmann U."/>
            <person name="Louis P."/>
            <person name="Goesmann A."/>
            <person name="Henrissat B."/>
            <person name="Duncan S.H."/>
            <person name="Flint H.J."/>
        </authorList>
    </citation>
    <scope>NUCLEOTIDE SEQUENCE</scope>
    <source>
        <strain evidence="1">CGMCC 1.18437</strain>
    </source>
</reference>
<dbReference type="Proteomes" id="UP000539473">
    <property type="component" value="Unassembled WGS sequence"/>
</dbReference>
<name>A0A7W8KFY7_9DEIO</name>
<evidence type="ECO:0000313" key="2">
    <source>
        <dbReference type="EMBL" id="MBB5375824.1"/>
    </source>
</evidence>
<comment type="caution">
    <text evidence="2">The sequence shown here is derived from an EMBL/GenBank/DDBJ whole genome shotgun (WGS) entry which is preliminary data.</text>
</comment>
<keyword evidence="4" id="KW-1185">Reference proteome</keyword>
<reference evidence="1" key="4">
    <citation type="submission" date="2024-05" db="EMBL/GenBank/DDBJ databases">
        <authorList>
            <person name="Sun Q."/>
            <person name="Zhou Y."/>
        </authorList>
    </citation>
    <scope>NUCLEOTIDE SEQUENCE</scope>
    <source>
        <strain evidence="1">CGMCC 1.18437</strain>
    </source>
</reference>
<sequence>MKPGTVYTLERGAEVLGTLTVTDTAGFAVHATFEATPAFAPYRVLFDEDARLAQHLAADPDPALLEAAEAFLDSIVALGLVLRGQGGTGHRTFLIGIEGDSAHFRPLSPEEEPL</sequence>
<dbReference type="EMBL" id="JACHFK010000002">
    <property type="protein sequence ID" value="MBB5375824.1"/>
    <property type="molecule type" value="Genomic_DNA"/>
</dbReference>
<reference evidence="4" key="2">
    <citation type="journal article" date="2019" name="Int. J. Syst. Evol. Microbiol.">
        <title>The Global Catalogue of Microorganisms (GCM) 10K type strain sequencing project: providing services to taxonomists for standard genome sequencing and annotation.</title>
        <authorList>
            <consortium name="The Broad Institute Genomics Platform"/>
            <consortium name="The Broad Institute Genome Sequencing Center for Infectious Disease"/>
            <person name="Wu L."/>
            <person name="Ma J."/>
        </authorList>
    </citation>
    <scope>NUCLEOTIDE SEQUENCE [LARGE SCALE GENOMIC DNA]</scope>
    <source>
        <strain evidence="4">CGMCC 1.18437</strain>
    </source>
</reference>
<proteinExistence type="predicted"/>
<dbReference type="AlphaFoldDB" id="A0A7W8KFY7"/>
<gene>
    <name evidence="1" type="ORF">GCM10017781_11790</name>
    <name evidence="2" type="ORF">HNQ07_001281</name>
</gene>
<accession>A0A7W8KFY7</accession>
<dbReference type="RefSeq" id="WP_184110083.1">
    <property type="nucleotide sequence ID" value="NZ_BNAJ01000002.1"/>
</dbReference>
<dbReference type="EMBL" id="BNAJ01000002">
    <property type="protein sequence ID" value="GHF36761.1"/>
    <property type="molecule type" value="Genomic_DNA"/>
</dbReference>
<dbReference type="Proteomes" id="UP000619376">
    <property type="component" value="Unassembled WGS sequence"/>
</dbReference>
<evidence type="ECO:0000313" key="3">
    <source>
        <dbReference type="Proteomes" id="UP000539473"/>
    </source>
</evidence>
<reference evidence="2 3" key="3">
    <citation type="submission" date="2020-08" db="EMBL/GenBank/DDBJ databases">
        <title>Genomic Encyclopedia of Type Strains, Phase IV (KMG-IV): sequencing the most valuable type-strain genomes for metagenomic binning, comparative biology and taxonomic classification.</title>
        <authorList>
            <person name="Goeker M."/>
        </authorList>
    </citation>
    <scope>NUCLEOTIDE SEQUENCE [LARGE SCALE GENOMIC DNA]</scope>
    <source>
        <strain evidence="2 3">DSM 27521</strain>
    </source>
</reference>
<organism evidence="2 3">
    <name type="scientific">Deinococcus metalli</name>
    <dbReference type="NCBI Taxonomy" id="1141878"/>
    <lineage>
        <taxon>Bacteria</taxon>
        <taxon>Thermotogati</taxon>
        <taxon>Deinococcota</taxon>
        <taxon>Deinococci</taxon>
        <taxon>Deinococcales</taxon>
        <taxon>Deinococcaceae</taxon>
        <taxon>Deinococcus</taxon>
    </lineage>
</organism>